<dbReference type="Gene3D" id="3.10.170.10">
    <property type="match status" value="1"/>
</dbReference>
<evidence type="ECO:0000256" key="14">
    <source>
        <dbReference type="SAM" id="MobiDB-lite"/>
    </source>
</evidence>
<comment type="subcellular location">
    <subcellularLocation>
        <location evidence="1 13">Secreted</location>
    </subcellularLocation>
</comment>
<comment type="cofactor">
    <cofactor evidence="12">
        <name>Zn(2+)</name>
        <dbReference type="ChEBI" id="CHEBI:29105"/>
    </cofactor>
    <text evidence="12">Binds 1 zinc ion per subunit.</text>
</comment>
<keyword evidence="4 13" id="KW-0645">Protease</keyword>
<accession>A0A9W8E652</accession>
<keyword evidence="7 13" id="KW-0378">Hydrolase</keyword>
<keyword evidence="17" id="KW-1185">Reference proteome</keyword>
<evidence type="ECO:0000313" key="16">
    <source>
        <dbReference type="EMBL" id="KAJ1969850.1"/>
    </source>
</evidence>
<feature type="signal peptide" evidence="13">
    <location>
        <begin position="1"/>
        <end position="26"/>
    </location>
</feature>
<proteinExistence type="inferred from homology"/>
<sequence length="715" mass="78496">MWTVSVYSALGVAILLACQGSFLGSAAHTSGRREVKPFGPTPPGRSFVKTSPSFGGQFLHTGGTVSTTAQDCLEVALRTVKSHGDLQDEDLLVKDVYRSHHNGVTHVYLRQLHKGVEVINADMNVNLDAACSVMSVGSSFRSQLSEAPVHRETPSPHVSPSWLGNLWDNMGALGEMVLGVERWFTGLDYWPGHRQGQVTFAALRPTQSEAAQALISPRDALLSLLRHIGDELPEDHEVHMEQVNSLVGEPLMMLANVPQALDKQVPARMRYLLNEEGLLEKVWDLEVEMDENWLHAHVSAHSGKVLSLVDWVADAQYNVYPLGINDPLDGNRTLLSDPADKKASPFGWHDQGNGKTFTDTRGNNAYTQENADGGYKWESNYRPDGGKKLVFDFPVDLAKEPETYLDGAITNLFYWNNIYHDLTYQYGFTEEAGNFQENNFERGGKGGDAVIANAQDGSGYNNANFATPPDGRHGKMRMYVWNGIHPKRDGDLESGIIIHEYTHGVSTRLTGGPANSGCLGWGEAGGMGEGWGDFVATVLRMTPTTTNTAVFSMGSYANAGAGIRKYNYSTNMTINPSTYKTMDSPGYWGVHAKGEVWAAMLYEVYWALVDKHGFTPDWFSASPDFGNTLALQLVFDGMKLQPCRPNFLDARDAIIQADQALTGGQNKCLLWKAFAKRGLGEDASIRGDTPWGGGIRTDSFRAPDECVSMPLMPEV</sequence>
<evidence type="ECO:0000256" key="12">
    <source>
        <dbReference type="PIRSR" id="PIRSR601842-2"/>
    </source>
</evidence>
<dbReference type="GO" id="GO:0005615">
    <property type="term" value="C:extracellular space"/>
    <property type="evidence" value="ECO:0007669"/>
    <property type="project" value="InterPro"/>
</dbReference>
<keyword evidence="3 13" id="KW-0964">Secreted</keyword>
<comment type="caution">
    <text evidence="16">The sequence shown here is derived from an EMBL/GenBank/DDBJ whole genome shotgun (WGS) entry which is preliminary data.</text>
</comment>
<feature type="active site" evidence="11">
    <location>
        <position position="500"/>
    </location>
</feature>
<dbReference type="InterPro" id="IPR011096">
    <property type="entry name" value="FTP_domain"/>
</dbReference>
<keyword evidence="9 13" id="KW-0482">Metalloprotease</keyword>
<evidence type="ECO:0000256" key="6">
    <source>
        <dbReference type="ARBA" id="ARBA00022729"/>
    </source>
</evidence>
<organism evidence="16 17">
    <name type="scientific">Dispira parvispora</name>
    <dbReference type="NCBI Taxonomy" id="1520584"/>
    <lineage>
        <taxon>Eukaryota</taxon>
        <taxon>Fungi</taxon>
        <taxon>Fungi incertae sedis</taxon>
        <taxon>Zoopagomycota</taxon>
        <taxon>Kickxellomycotina</taxon>
        <taxon>Dimargaritomycetes</taxon>
        <taxon>Dimargaritales</taxon>
        <taxon>Dimargaritaceae</taxon>
        <taxon>Dispira</taxon>
    </lineage>
</organism>
<dbReference type="InterPro" id="IPR050371">
    <property type="entry name" value="Fungal_virulence_M36"/>
</dbReference>
<keyword evidence="10 13" id="KW-0865">Zymogen</keyword>
<dbReference type="InterPro" id="IPR001842">
    <property type="entry name" value="Peptidase_M36"/>
</dbReference>
<evidence type="ECO:0000313" key="17">
    <source>
        <dbReference type="Proteomes" id="UP001150925"/>
    </source>
</evidence>
<dbReference type="GO" id="GO:0004222">
    <property type="term" value="F:metalloendopeptidase activity"/>
    <property type="evidence" value="ECO:0007669"/>
    <property type="project" value="InterPro"/>
</dbReference>
<dbReference type="Proteomes" id="UP001150925">
    <property type="component" value="Unassembled WGS sequence"/>
</dbReference>
<dbReference type="CDD" id="cd09596">
    <property type="entry name" value="M36"/>
    <property type="match status" value="1"/>
</dbReference>
<dbReference type="GO" id="GO:0006508">
    <property type="term" value="P:proteolysis"/>
    <property type="evidence" value="ECO:0007669"/>
    <property type="project" value="UniProtKB-KW"/>
</dbReference>
<name>A0A9W8E652_9FUNG</name>
<dbReference type="AlphaFoldDB" id="A0A9W8E652"/>
<feature type="binding site" evidence="12">
    <location>
        <position position="499"/>
    </location>
    <ligand>
        <name>Zn(2+)</name>
        <dbReference type="ChEBI" id="CHEBI:29105"/>
        <note>catalytic</note>
    </ligand>
</feature>
<evidence type="ECO:0000256" key="9">
    <source>
        <dbReference type="ARBA" id="ARBA00023049"/>
    </source>
</evidence>
<keyword evidence="5 12" id="KW-0479">Metal-binding</keyword>
<feature type="binding site" evidence="12">
    <location>
        <position position="314"/>
    </location>
    <ligand>
        <name>Zn(2+)</name>
        <dbReference type="ChEBI" id="CHEBI:29105"/>
        <note>catalytic</note>
    </ligand>
</feature>
<evidence type="ECO:0000256" key="1">
    <source>
        <dbReference type="ARBA" id="ARBA00004613"/>
    </source>
</evidence>
<dbReference type="PANTHER" id="PTHR33478">
    <property type="entry name" value="EXTRACELLULAR METALLOPROTEINASE MEP"/>
    <property type="match status" value="1"/>
</dbReference>
<protein>
    <recommendedName>
        <fullName evidence="13">Extracellular metalloproteinase</fullName>
        <ecNumber evidence="13">3.4.24.-</ecNumber>
    </recommendedName>
    <alternativeName>
        <fullName evidence="13">Fungalysin</fullName>
    </alternativeName>
</protein>
<dbReference type="GO" id="GO:0008270">
    <property type="term" value="F:zinc ion binding"/>
    <property type="evidence" value="ECO:0007669"/>
    <property type="project" value="InterPro"/>
</dbReference>
<feature type="region of interest" description="Disordered" evidence="14">
    <location>
        <begin position="345"/>
        <end position="364"/>
    </location>
</feature>
<feature type="binding site" evidence="12">
    <location>
        <position position="503"/>
    </location>
    <ligand>
        <name>Zn(2+)</name>
        <dbReference type="ChEBI" id="CHEBI:29105"/>
        <note>catalytic</note>
    </ligand>
</feature>
<feature type="compositionally biased region" description="Polar residues" evidence="14">
    <location>
        <begin position="353"/>
        <end position="364"/>
    </location>
</feature>
<keyword evidence="6 13" id="KW-0732">Signal</keyword>
<dbReference type="Pfam" id="PF07504">
    <property type="entry name" value="FTP"/>
    <property type="match status" value="1"/>
</dbReference>
<feature type="domain" description="FTP" evidence="15">
    <location>
        <begin position="90"/>
        <end position="140"/>
    </location>
</feature>
<dbReference type="SUPFAM" id="SSF55486">
    <property type="entry name" value="Metalloproteases ('zincins'), catalytic domain"/>
    <property type="match status" value="1"/>
</dbReference>
<evidence type="ECO:0000256" key="2">
    <source>
        <dbReference type="ARBA" id="ARBA00006006"/>
    </source>
</evidence>
<feature type="binding site" evidence="12">
    <location>
        <position position="529"/>
    </location>
    <ligand>
        <name>Zn(2+)</name>
        <dbReference type="ChEBI" id="CHEBI:29105"/>
        <note>catalytic</note>
    </ligand>
</feature>
<evidence type="ECO:0000256" key="8">
    <source>
        <dbReference type="ARBA" id="ARBA00022833"/>
    </source>
</evidence>
<comment type="similarity">
    <text evidence="2 13">Belongs to the peptidase M36 family.</text>
</comment>
<dbReference type="EC" id="3.4.24.-" evidence="13"/>
<feature type="chain" id="PRO_5041011324" description="Extracellular metalloproteinase" evidence="13">
    <location>
        <begin position="27"/>
        <end position="715"/>
    </location>
</feature>
<dbReference type="EMBL" id="JANBPY010000018">
    <property type="protein sequence ID" value="KAJ1969850.1"/>
    <property type="molecule type" value="Genomic_DNA"/>
</dbReference>
<evidence type="ECO:0000256" key="5">
    <source>
        <dbReference type="ARBA" id="ARBA00022723"/>
    </source>
</evidence>
<evidence type="ECO:0000256" key="4">
    <source>
        <dbReference type="ARBA" id="ARBA00022670"/>
    </source>
</evidence>
<dbReference type="Pfam" id="PF02128">
    <property type="entry name" value="Peptidase_M36"/>
    <property type="match status" value="1"/>
</dbReference>
<dbReference type="PANTHER" id="PTHR33478:SF1">
    <property type="entry name" value="EXTRACELLULAR METALLOPROTEINASE MEP"/>
    <property type="match status" value="1"/>
</dbReference>
<dbReference type="InterPro" id="IPR027268">
    <property type="entry name" value="Peptidase_M4/M1_CTD_sf"/>
</dbReference>
<evidence type="ECO:0000256" key="13">
    <source>
        <dbReference type="RuleBase" id="RU364017"/>
    </source>
</evidence>
<evidence type="ECO:0000256" key="10">
    <source>
        <dbReference type="ARBA" id="ARBA00023145"/>
    </source>
</evidence>
<evidence type="ECO:0000256" key="3">
    <source>
        <dbReference type="ARBA" id="ARBA00022525"/>
    </source>
</evidence>
<evidence type="ECO:0000256" key="11">
    <source>
        <dbReference type="PIRSR" id="PIRSR601842-1"/>
    </source>
</evidence>
<evidence type="ECO:0000259" key="15">
    <source>
        <dbReference type="Pfam" id="PF07504"/>
    </source>
</evidence>
<evidence type="ECO:0000256" key="7">
    <source>
        <dbReference type="ARBA" id="ARBA00022801"/>
    </source>
</evidence>
<dbReference type="OrthoDB" id="3227768at2759"/>
<gene>
    <name evidence="16" type="ORF">IWQ62_000348</name>
</gene>
<reference evidence="16" key="1">
    <citation type="submission" date="2022-07" db="EMBL/GenBank/DDBJ databases">
        <title>Phylogenomic reconstructions and comparative analyses of Kickxellomycotina fungi.</title>
        <authorList>
            <person name="Reynolds N.K."/>
            <person name="Stajich J.E."/>
            <person name="Barry K."/>
            <person name="Grigoriev I.V."/>
            <person name="Crous P."/>
            <person name="Smith M.E."/>
        </authorList>
    </citation>
    <scope>NUCLEOTIDE SEQUENCE</scope>
    <source>
        <strain evidence="16">RSA 1196</strain>
    </source>
</reference>
<dbReference type="Gene3D" id="1.10.390.10">
    <property type="entry name" value="Neutral Protease Domain 2"/>
    <property type="match status" value="1"/>
</dbReference>
<keyword evidence="8 12" id="KW-0862">Zinc</keyword>